<protein>
    <submittedName>
        <fullName evidence="2">Uncharacterized protein</fullName>
    </submittedName>
</protein>
<feature type="chain" id="PRO_5038744812" evidence="1">
    <location>
        <begin position="22"/>
        <end position="197"/>
    </location>
</feature>
<reference evidence="2" key="1">
    <citation type="submission" date="2020-10" db="EMBL/GenBank/DDBJ databases">
        <authorList>
            <person name="Gilroy R."/>
        </authorList>
    </citation>
    <scope>NUCLEOTIDE SEQUENCE</scope>
    <source>
        <strain evidence="2">CHK189-12415</strain>
    </source>
</reference>
<name>A0A9D1DWZ3_9FIRM</name>
<sequence length="197" mass="20411">MKIKRILAAGVLAAVSILSLGGCGGDSSAEDTIGVVVSSAYVDDEALQAFAGELVAAHPDWEGKVIFTSQSMGDSEIDGAAYGAAVMQQTAMAAADEMDIMVCDDENGARNSRSELFIPLSDLFTEEEIAAFGETLTFEMVDESGNPTGEMAPTCGVRVTGDGFDTAAGGADLGAYIVSTDKDEALVKEIFETLIDS</sequence>
<reference evidence="2" key="2">
    <citation type="journal article" date="2021" name="PeerJ">
        <title>Extensive microbial diversity within the chicken gut microbiome revealed by metagenomics and culture.</title>
        <authorList>
            <person name="Gilroy R."/>
            <person name="Ravi A."/>
            <person name="Getino M."/>
            <person name="Pursley I."/>
            <person name="Horton D.L."/>
            <person name="Alikhan N.F."/>
            <person name="Baker D."/>
            <person name="Gharbi K."/>
            <person name="Hall N."/>
            <person name="Watson M."/>
            <person name="Adriaenssens E.M."/>
            <person name="Foster-Nyarko E."/>
            <person name="Jarju S."/>
            <person name="Secka A."/>
            <person name="Antonio M."/>
            <person name="Oren A."/>
            <person name="Chaudhuri R.R."/>
            <person name="La Ragione R."/>
            <person name="Hildebrand F."/>
            <person name="Pallen M.J."/>
        </authorList>
    </citation>
    <scope>NUCLEOTIDE SEQUENCE</scope>
    <source>
        <strain evidence="2">CHK189-12415</strain>
    </source>
</reference>
<dbReference type="Gene3D" id="3.40.190.10">
    <property type="entry name" value="Periplasmic binding protein-like II"/>
    <property type="match status" value="1"/>
</dbReference>
<evidence type="ECO:0000313" key="3">
    <source>
        <dbReference type="Proteomes" id="UP000824241"/>
    </source>
</evidence>
<dbReference type="PROSITE" id="PS51257">
    <property type="entry name" value="PROKAR_LIPOPROTEIN"/>
    <property type="match status" value="1"/>
</dbReference>
<evidence type="ECO:0000256" key="1">
    <source>
        <dbReference type="SAM" id="SignalP"/>
    </source>
</evidence>
<keyword evidence="1" id="KW-0732">Signal</keyword>
<dbReference type="EMBL" id="DVHA01000100">
    <property type="protein sequence ID" value="HIR60536.1"/>
    <property type="molecule type" value="Genomic_DNA"/>
</dbReference>
<proteinExistence type="predicted"/>
<feature type="signal peptide" evidence="1">
    <location>
        <begin position="1"/>
        <end position="21"/>
    </location>
</feature>
<evidence type="ECO:0000313" key="2">
    <source>
        <dbReference type="EMBL" id="HIR60536.1"/>
    </source>
</evidence>
<comment type="caution">
    <text evidence="2">The sequence shown here is derived from an EMBL/GenBank/DDBJ whole genome shotgun (WGS) entry which is preliminary data.</text>
</comment>
<gene>
    <name evidence="2" type="ORF">IAB37_03065</name>
</gene>
<dbReference type="SUPFAM" id="SSF53850">
    <property type="entry name" value="Periplasmic binding protein-like II"/>
    <property type="match status" value="1"/>
</dbReference>
<accession>A0A9D1DWZ3</accession>
<organism evidence="2 3">
    <name type="scientific">Candidatus Faecivivens stercoravium</name>
    <dbReference type="NCBI Taxonomy" id="2840803"/>
    <lineage>
        <taxon>Bacteria</taxon>
        <taxon>Bacillati</taxon>
        <taxon>Bacillota</taxon>
        <taxon>Clostridia</taxon>
        <taxon>Eubacteriales</taxon>
        <taxon>Oscillospiraceae</taxon>
        <taxon>Oscillospiraceae incertae sedis</taxon>
        <taxon>Candidatus Faecivivens</taxon>
    </lineage>
</organism>
<dbReference type="Proteomes" id="UP000824241">
    <property type="component" value="Unassembled WGS sequence"/>
</dbReference>
<dbReference type="AlphaFoldDB" id="A0A9D1DWZ3"/>